<reference evidence="3" key="1">
    <citation type="journal article" date="2017" name="Med. Chem. Commun.">
        <title>Nonomuraea sp. ATCC 55076 harbours the largest actinomycete chromosome to date and the kistamicin biosynthetic gene cluster.</title>
        <authorList>
            <person name="Nazari B."/>
            <person name="Forneris C.C."/>
            <person name="Gibson M.I."/>
            <person name="Moon K."/>
            <person name="Schramma K.R."/>
            <person name="Seyedsayamdost M.R."/>
        </authorList>
    </citation>
    <scope>NUCLEOTIDE SEQUENCE [LARGE SCALE GENOMIC DNA]</scope>
    <source>
        <strain evidence="3">ATCC 55076</strain>
    </source>
</reference>
<keyword evidence="3" id="KW-1185">Reference proteome</keyword>
<organism evidence="2 3">
    <name type="scientific">[Actinomadura] parvosata subsp. kistnae</name>
    <dbReference type="NCBI Taxonomy" id="1909395"/>
    <lineage>
        <taxon>Bacteria</taxon>
        <taxon>Bacillati</taxon>
        <taxon>Actinomycetota</taxon>
        <taxon>Actinomycetes</taxon>
        <taxon>Streptosporangiales</taxon>
        <taxon>Streptosporangiaceae</taxon>
        <taxon>Nonomuraea</taxon>
    </lineage>
</organism>
<dbReference type="PROSITE" id="PS51819">
    <property type="entry name" value="VOC"/>
    <property type="match status" value="1"/>
</dbReference>
<evidence type="ECO:0000313" key="2">
    <source>
        <dbReference type="EMBL" id="AQZ67077.1"/>
    </source>
</evidence>
<dbReference type="Gene3D" id="3.10.180.10">
    <property type="entry name" value="2,3-Dihydroxybiphenyl 1,2-Dioxygenase, domain 1"/>
    <property type="match status" value="1"/>
</dbReference>
<proteinExistence type="predicted"/>
<dbReference type="EMBL" id="CP017717">
    <property type="protein sequence ID" value="AQZ67077.1"/>
    <property type="molecule type" value="Genomic_DNA"/>
</dbReference>
<dbReference type="InterPro" id="IPR037523">
    <property type="entry name" value="VOC_core"/>
</dbReference>
<accession>A0A1V0AA44</accession>
<dbReference type="Proteomes" id="UP000190797">
    <property type="component" value="Chromosome"/>
</dbReference>
<dbReference type="RefSeq" id="WP_080043389.1">
    <property type="nucleotide sequence ID" value="NZ_CP017717.1"/>
</dbReference>
<dbReference type="InterPro" id="IPR029068">
    <property type="entry name" value="Glyas_Bleomycin-R_OHBP_Dase"/>
</dbReference>
<dbReference type="STRING" id="1909395.BKM31_41530"/>
<dbReference type="SUPFAM" id="SSF54593">
    <property type="entry name" value="Glyoxalase/Bleomycin resistance protein/Dihydroxybiphenyl dioxygenase"/>
    <property type="match status" value="1"/>
</dbReference>
<dbReference type="Pfam" id="PF18029">
    <property type="entry name" value="Glyoxalase_6"/>
    <property type="match status" value="1"/>
</dbReference>
<dbReference type="CDD" id="cd06587">
    <property type="entry name" value="VOC"/>
    <property type="match status" value="1"/>
</dbReference>
<dbReference type="InterPro" id="IPR041581">
    <property type="entry name" value="Glyoxalase_6"/>
</dbReference>
<dbReference type="OrthoDB" id="1645442at2"/>
<dbReference type="KEGG" id="noa:BKM31_41530"/>
<dbReference type="PANTHER" id="PTHR35908">
    <property type="entry name" value="HYPOTHETICAL FUSION PROTEIN"/>
    <property type="match status" value="1"/>
</dbReference>
<gene>
    <name evidence="2" type="ORF">BKM31_41530</name>
</gene>
<sequence length="120" mass="13209">MRLSATVLESPDANALAAFYRALLGWKVREEEPGWVMLAPPDGGAGLSFATDPQYVRPTWPARPGAQQMMMHLDIEVDDLEESSARAVELGATVAGFQPQEHVRVHLDPDGHPFCHFLNT</sequence>
<protein>
    <submittedName>
        <fullName evidence="2">Glyoxalase</fullName>
    </submittedName>
</protein>
<dbReference type="PANTHER" id="PTHR35908:SF1">
    <property type="entry name" value="CONSERVED PROTEIN"/>
    <property type="match status" value="1"/>
</dbReference>
<evidence type="ECO:0000259" key="1">
    <source>
        <dbReference type="PROSITE" id="PS51819"/>
    </source>
</evidence>
<name>A0A1V0AA44_9ACTN</name>
<feature type="domain" description="VOC" evidence="1">
    <location>
        <begin position="2"/>
        <end position="120"/>
    </location>
</feature>
<dbReference type="AlphaFoldDB" id="A0A1V0AA44"/>
<evidence type="ECO:0000313" key="3">
    <source>
        <dbReference type="Proteomes" id="UP000190797"/>
    </source>
</evidence>